<dbReference type="Proteomes" id="UP001203284">
    <property type="component" value="Unassembled WGS sequence"/>
</dbReference>
<dbReference type="EC" id="1.13.11.79" evidence="2"/>
<dbReference type="NCBIfam" id="TIGR02476">
    <property type="entry name" value="BluB"/>
    <property type="match status" value="1"/>
</dbReference>
<feature type="domain" description="Nitroreductase" evidence="1">
    <location>
        <begin position="36"/>
        <end position="201"/>
    </location>
</feature>
<dbReference type="InterPro" id="IPR029479">
    <property type="entry name" value="Nitroreductase"/>
</dbReference>
<proteinExistence type="predicted"/>
<keyword evidence="3" id="KW-1185">Reference proteome</keyword>
<keyword evidence="2" id="KW-0560">Oxidoreductase</keyword>
<sequence length="229" mass="24961">MAAPARSPGCAPPSGAAEAYRPFPPAFAQELDRLFRWRRDERHFETTPLPTGLLDDLIATACLAPSVGYSQPWRFVKVDDEGRRRLVSANFSACNAKALADQPDSRAGLYARLKLSGLNEAPGHLAVFTDTGCGTGGGLGRATMPETLFHSTILAVHTLWLAATARGVGVGWVSILDPLEVSEILDIPDHWRLAAYLCIGYSRAHATRPELERCGWEQALTRDRLVIAR</sequence>
<dbReference type="EMBL" id="JALKCH010000003">
    <property type="protein sequence ID" value="MCK0196190.1"/>
    <property type="molecule type" value="Genomic_DNA"/>
</dbReference>
<dbReference type="SUPFAM" id="SSF55469">
    <property type="entry name" value="FMN-dependent nitroreductase-like"/>
    <property type="match status" value="1"/>
</dbReference>
<evidence type="ECO:0000259" key="1">
    <source>
        <dbReference type="Pfam" id="PF00881"/>
    </source>
</evidence>
<dbReference type="GO" id="GO:0102919">
    <property type="term" value="F:5,6-dimethylbenzimidazole synthase activity"/>
    <property type="evidence" value="ECO:0007669"/>
    <property type="project" value="UniProtKB-EC"/>
</dbReference>
<gene>
    <name evidence="2" type="primary">bluB</name>
    <name evidence="2" type="ORF">MWN34_04620</name>
</gene>
<dbReference type="PANTHER" id="PTHR23026:SF123">
    <property type="entry name" value="NAD(P)H NITROREDUCTASE RV3131-RELATED"/>
    <property type="match status" value="1"/>
</dbReference>
<comment type="caution">
    <text evidence="2">The sequence shown here is derived from an EMBL/GenBank/DDBJ whole genome shotgun (WGS) entry which is preliminary data.</text>
</comment>
<name>A0ABT0D8C0_9HYPH</name>
<dbReference type="InterPro" id="IPR050627">
    <property type="entry name" value="Nitroreductase/BluB"/>
</dbReference>
<dbReference type="PANTHER" id="PTHR23026">
    <property type="entry name" value="NADPH NITROREDUCTASE"/>
    <property type="match status" value="1"/>
</dbReference>
<dbReference type="Gene3D" id="3.40.109.10">
    <property type="entry name" value="NADH Oxidase"/>
    <property type="match status" value="1"/>
</dbReference>
<organism evidence="2 3">
    <name type="scientific">Ancylobacter crimeensis</name>
    <dbReference type="NCBI Taxonomy" id="2579147"/>
    <lineage>
        <taxon>Bacteria</taxon>
        <taxon>Pseudomonadati</taxon>
        <taxon>Pseudomonadota</taxon>
        <taxon>Alphaproteobacteria</taxon>
        <taxon>Hyphomicrobiales</taxon>
        <taxon>Xanthobacteraceae</taxon>
        <taxon>Ancylobacter</taxon>
    </lineage>
</organism>
<dbReference type="InterPro" id="IPR012825">
    <property type="entry name" value="BluB"/>
</dbReference>
<protein>
    <submittedName>
        <fullName evidence="2">5,6-dimethylbenzimidazole synthase</fullName>
        <ecNumber evidence="2">1.13.11.79</ecNumber>
    </submittedName>
</protein>
<dbReference type="RefSeq" id="WP_247027059.1">
    <property type="nucleotide sequence ID" value="NZ_JALKCH010000003.1"/>
</dbReference>
<dbReference type="Pfam" id="PF00881">
    <property type="entry name" value="Nitroreductase"/>
    <property type="match status" value="1"/>
</dbReference>
<reference evidence="2 3" key="1">
    <citation type="submission" date="2022-04" db="EMBL/GenBank/DDBJ databases">
        <authorList>
            <person name="Grouzdev D.S."/>
            <person name="Pantiukh K.S."/>
            <person name="Krutkina M.S."/>
        </authorList>
    </citation>
    <scope>NUCLEOTIDE SEQUENCE [LARGE SCALE GENOMIC DNA]</scope>
    <source>
        <strain evidence="2 3">6x-1</strain>
    </source>
</reference>
<evidence type="ECO:0000313" key="3">
    <source>
        <dbReference type="Proteomes" id="UP001203284"/>
    </source>
</evidence>
<evidence type="ECO:0000313" key="2">
    <source>
        <dbReference type="EMBL" id="MCK0196190.1"/>
    </source>
</evidence>
<dbReference type="InterPro" id="IPR000415">
    <property type="entry name" value="Nitroreductase-like"/>
</dbReference>
<accession>A0ABT0D8C0</accession>